<dbReference type="AlphaFoldDB" id="A0A645B8E1"/>
<proteinExistence type="predicted"/>
<gene>
    <name evidence="2" type="ORF">SDC9_108184</name>
</gene>
<dbReference type="EMBL" id="VSSQ01018277">
    <property type="protein sequence ID" value="MPM61326.1"/>
    <property type="molecule type" value="Genomic_DNA"/>
</dbReference>
<sequence length="605" mass="64863">MAANLVDYIDSDDTPTSNVDPASWASGGTPTYTGNEMTPYLNQIAAGIEAVVNYTVSTTDLGGGTTQIDQAVTIHFQADMLSELINIYDKTLGFGEVTYKDVNLGLEVRVTKDGSPLPGSPATLHLTKGGAASPTVSTVTSNANASAVPARGYVTMTLPAGDFLTVTPPAYAATTTVPSGAVTYPEIEVVIVLKDFGFERAVLKWGLAAPTGNVDFVNGSGFTIPEQTMFSEKFSGSAENKTVTGYVDFEANDPRCNLDFSDWQRAFGTMPVAMSMVAVPNAGSKNSNADAKNTDPDASMDLESDSDPVKLSTAYIRNAPMESIWELGLIHRGEPWKTINLKSTLDPHGTGYSSNAGSYKDDARLLDKVKIISDNEAHKFNINTPAQNASAFGVLTESLKYCPLEDNIWNASNVLDATLGTDLTAAAAAQLRSWIANKCYKVGSGGDPAASDAAVYQRYIHRGMLANVITDWALNGTQSPYQGKDPLDAHLEELTAKIVPLTRCGDTYEYFTVFAVGQAIKDVGSASGAKFVKYDADGTKREANCVFGGSFETDFDQITAESYLVARLRREIDHCEGTVNCQNGLHDEKCTFKMVEIESYTISEL</sequence>
<reference evidence="2" key="1">
    <citation type="submission" date="2019-08" db="EMBL/GenBank/DDBJ databases">
        <authorList>
            <person name="Kucharzyk K."/>
            <person name="Murdoch R.W."/>
            <person name="Higgins S."/>
            <person name="Loffler F."/>
        </authorList>
    </citation>
    <scope>NUCLEOTIDE SEQUENCE</scope>
</reference>
<accession>A0A645B8E1</accession>
<evidence type="ECO:0000256" key="1">
    <source>
        <dbReference type="SAM" id="MobiDB-lite"/>
    </source>
</evidence>
<comment type="caution">
    <text evidence="2">The sequence shown here is derived from an EMBL/GenBank/DDBJ whole genome shotgun (WGS) entry which is preliminary data.</text>
</comment>
<organism evidence="2">
    <name type="scientific">bioreactor metagenome</name>
    <dbReference type="NCBI Taxonomy" id="1076179"/>
    <lineage>
        <taxon>unclassified sequences</taxon>
        <taxon>metagenomes</taxon>
        <taxon>ecological metagenomes</taxon>
    </lineage>
</organism>
<name>A0A645B8E1_9ZZZZ</name>
<evidence type="ECO:0000313" key="2">
    <source>
        <dbReference type="EMBL" id="MPM61326.1"/>
    </source>
</evidence>
<protein>
    <submittedName>
        <fullName evidence="2">Uncharacterized protein</fullName>
    </submittedName>
</protein>
<feature type="region of interest" description="Disordered" evidence="1">
    <location>
        <begin position="283"/>
        <end position="305"/>
    </location>
</feature>